<name>A0A0T6LXM4_WENVI</name>
<feature type="chain" id="PRO_5038622143" description="Lipoprotein" evidence="2">
    <location>
        <begin position="24"/>
        <end position="303"/>
    </location>
</feature>
<feature type="signal peptide" evidence="2">
    <location>
        <begin position="1"/>
        <end position="23"/>
    </location>
</feature>
<dbReference type="PROSITE" id="PS51257">
    <property type="entry name" value="PROKAR_LIPOPROTEIN"/>
    <property type="match status" value="1"/>
</dbReference>
<dbReference type="OrthoDB" id="3369896at2"/>
<reference evidence="3 4" key="1">
    <citation type="submission" date="2015-10" db="EMBL/GenBank/DDBJ databases">
        <title>Draft genome sequence of pyrrolomycin-producing Streptomyces vitaminophilus.</title>
        <authorList>
            <person name="Graham D.E."/>
            <person name="Mahan K.M."/>
            <person name="Klingeman D.M."/>
            <person name="Hettich R.L."/>
            <person name="Parry R.J."/>
        </authorList>
    </citation>
    <scope>NUCLEOTIDE SEQUENCE [LARGE SCALE GENOMIC DNA]</scope>
    <source>
        <strain evidence="3 4">ATCC 31673</strain>
    </source>
</reference>
<organism evidence="3 4">
    <name type="scientific">Wenjunlia vitaminophila</name>
    <name type="common">Streptomyces vitaminophilus</name>
    <dbReference type="NCBI Taxonomy" id="76728"/>
    <lineage>
        <taxon>Bacteria</taxon>
        <taxon>Bacillati</taxon>
        <taxon>Actinomycetota</taxon>
        <taxon>Actinomycetes</taxon>
        <taxon>Kitasatosporales</taxon>
        <taxon>Streptomycetaceae</taxon>
        <taxon>Wenjunlia</taxon>
    </lineage>
</organism>
<dbReference type="RefSeq" id="WP_026220499.1">
    <property type="nucleotide sequence ID" value="NZ_LLZU01000004.1"/>
</dbReference>
<gene>
    <name evidence="3" type="ORF">AQ490_13570</name>
</gene>
<accession>A0A0T6LXM4</accession>
<sequence length="303" mass="32235">MHRKDVRRACAALAAAAALTGLAACGSDSDGKGQNPFQKTEQTTGSEAPSGKSATTMSIAALQRVEAATEDKESAKVSGSMEMGTQKMTMDGAIDWADGLLGNLTIEQQGGTAAGVGTDGKMLARYTRGAMYLNMGPTVANQIGGKSWIKYDYANLAEMNGASGAVMQDQLQSQSPTKSVKLLLASPDVKKVGTEQIGGEETTHYSGTIDVADFTEQASENVSAEELEQFRKELEQNGVTTETIDVWINDEDLMVKKVEKADTAQGKMLFTANYSEYGVDVDVEIPPASETADFRDLMQQQTG</sequence>
<proteinExistence type="predicted"/>
<evidence type="ECO:0000313" key="3">
    <source>
        <dbReference type="EMBL" id="KRV50794.1"/>
    </source>
</evidence>
<dbReference type="EMBL" id="LLZU01000004">
    <property type="protein sequence ID" value="KRV50794.1"/>
    <property type="molecule type" value="Genomic_DNA"/>
</dbReference>
<dbReference type="SUPFAM" id="SSF89392">
    <property type="entry name" value="Prokaryotic lipoproteins and lipoprotein localization factors"/>
    <property type="match status" value="1"/>
</dbReference>
<dbReference type="STRING" id="76728.AQ490_13570"/>
<dbReference type="AlphaFoldDB" id="A0A0T6LXM4"/>
<evidence type="ECO:0000313" key="4">
    <source>
        <dbReference type="Proteomes" id="UP000050867"/>
    </source>
</evidence>
<evidence type="ECO:0008006" key="5">
    <source>
        <dbReference type="Google" id="ProtNLM"/>
    </source>
</evidence>
<dbReference type="Gene3D" id="2.50.20.20">
    <property type="match status" value="1"/>
</dbReference>
<comment type="caution">
    <text evidence="3">The sequence shown here is derived from an EMBL/GenBank/DDBJ whole genome shotgun (WGS) entry which is preliminary data.</text>
</comment>
<dbReference type="InterPro" id="IPR029046">
    <property type="entry name" value="LolA/LolB/LppX"/>
</dbReference>
<dbReference type="Proteomes" id="UP000050867">
    <property type="component" value="Unassembled WGS sequence"/>
</dbReference>
<keyword evidence="4" id="KW-1185">Reference proteome</keyword>
<feature type="region of interest" description="Disordered" evidence="1">
    <location>
        <begin position="26"/>
        <end position="55"/>
    </location>
</feature>
<evidence type="ECO:0000256" key="1">
    <source>
        <dbReference type="SAM" id="MobiDB-lite"/>
    </source>
</evidence>
<feature type="compositionally biased region" description="Polar residues" evidence="1">
    <location>
        <begin position="35"/>
        <end position="55"/>
    </location>
</feature>
<protein>
    <recommendedName>
        <fullName evidence="5">Lipoprotein</fullName>
    </recommendedName>
</protein>
<keyword evidence="2" id="KW-0732">Signal</keyword>
<dbReference type="eggNOG" id="ENOG50333DA">
    <property type="taxonomic scope" value="Bacteria"/>
</dbReference>
<evidence type="ECO:0000256" key="2">
    <source>
        <dbReference type="SAM" id="SignalP"/>
    </source>
</evidence>